<evidence type="ECO:0000313" key="3">
    <source>
        <dbReference type="Proteomes" id="UP000007755"/>
    </source>
</evidence>
<reference evidence="2" key="1">
    <citation type="submission" date="2011-02" db="EMBL/GenBank/DDBJ databases">
        <title>The genome of the leaf-cutting ant Acromyrmex echinatior suggests key adaptations to social evolution and fungus farming.</title>
        <authorList>
            <person name="Nygaard S."/>
            <person name="Zhang G."/>
        </authorList>
    </citation>
    <scope>NUCLEOTIDE SEQUENCE</scope>
</reference>
<sequence>MRSAKLEIGSIIRSLRSESRLCLRPAKRPSNIPYCIAYSPAAYQFTISNTALSTLVYLHKGHVSSLTKTANGLPPGRKERNRFIAAATPEQAKRSLLTINSFVVPCGWSPIPHSKRSDQSDRRNDNNSLKQRHGTTPMFVTAKHELASRFYDRESNGSEIINV</sequence>
<dbReference type="InParanoid" id="F4X4K8"/>
<proteinExistence type="predicted"/>
<dbReference type="Proteomes" id="UP000007755">
    <property type="component" value="Unassembled WGS sequence"/>
</dbReference>
<name>F4X4K8_ACREC</name>
<keyword evidence="3" id="KW-1185">Reference proteome</keyword>
<protein>
    <submittedName>
        <fullName evidence="2">Uncharacterized protein</fullName>
    </submittedName>
</protein>
<dbReference type="EMBL" id="GL888657">
    <property type="protein sequence ID" value="EGI58618.1"/>
    <property type="molecule type" value="Genomic_DNA"/>
</dbReference>
<gene>
    <name evidence="2" type="ORF">G5I_13274</name>
</gene>
<feature type="compositionally biased region" description="Basic and acidic residues" evidence="1">
    <location>
        <begin position="115"/>
        <end position="125"/>
    </location>
</feature>
<organism evidence="3">
    <name type="scientific">Acromyrmex echinatior</name>
    <name type="common">Panamanian leafcutter ant</name>
    <name type="synonym">Acromyrmex octospinosus echinatior</name>
    <dbReference type="NCBI Taxonomy" id="103372"/>
    <lineage>
        <taxon>Eukaryota</taxon>
        <taxon>Metazoa</taxon>
        <taxon>Ecdysozoa</taxon>
        <taxon>Arthropoda</taxon>
        <taxon>Hexapoda</taxon>
        <taxon>Insecta</taxon>
        <taxon>Pterygota</taxon>
        <taxon>Neoptera</taxon>
        <taxon>Endopterygota</taxon>
        <taxon>Hymenoptera</taxon>
        <taxon>Apocrita</taxon>
        <taxon>Aculeata</taxon>
        <taxon>Formicoidea</taxon>
        <taxon>Formicidae</taxon>
        <taxon>Myrmicinae</taxon>
        <taxon>Acromyrmex</taxon>
    </lineage>
</organism>
<evidence type="ECO:0000313" key="2">
    <source>
        <dbReference type="EMBL" id="EGI58618.1"/>
    </source>
</evidence>
<evidence type="ECO:0000256" key="1">
    <source>
        <dbReference type="SAM" id="MobiDB-lite"/>
    </source>
</evidence>
<dbReference type="AlphaFoldDB" id="F4X4K8"/>
<feature type="region of interest" description="Disordered" evidence="1">
    <location>
        <begin position="113"/>
        <end position="138"/>
    </location>
</feature>
<accession>F4X4K8</accession>